<dbReference type="PANTHER" id="PTHR23264">
    <property type="entry name" value="NUCLEOTIDE-BINDING PROTEIN NBP35 YEAST -RELATED"/>
    <property type="match status" value="1"/>
</dbReference>
<evidence type="ECO:0000256" key="7">
    <source>
        <dbReference type="ARBA" id="ARBA00023004"/>
    </source>
</evidence>
<keyword evidence="7" id="KW-0408">Iron</keyword>
<dbReference type="GO" id="GO:0005524">
    <property type="term" value="F:ATP binding"/>
    <property type="evidence" value="ECO:0007669"/>
    <property type="project" value="UniProtKB-KW"/>
</dbReference>
<dbReference type="InterPro" id="IPR033756">
    <property type="entry name" value="YlxH/NBP35"/>
</dbReference>
<dbReference type="Gene3D" id="3.40.50.300">
    <property type="entry name" value="P-loop containing nucleotide triphosphate hydrolases"/>
    <property type="match status" value="1"/>
</dbReference>
<comment type="caution">
    <text evidence="11">The sequence shown here is derived from an EMBL/GenBank/DDBJ whole genome shotgun (WGS) entry which is preliminary data.</text>
</comment>
<dbReference type="PROSITE" id="PS01215">
    <property type="entry name" value="MRP"/>
    <property type="match status" value="1"/>
</dbReference>
<dbReference type="GO" id="GO:0016226">
    <property type="term" value="P:iron-sulfur cluster assembly"/>
    <property type="evidence" value="ECO:0007669"/>
    <property type="project" value="UniProtKB-UniRule"/>
</dbReference>
<dbReference type="InterPro" id="IPR000808">
    <property type="entry name" value="Mrp-like_CS"/>
</dbReference>
<evidence type="ECO:0000256" key="10">
    <source>
        <dbReference type="SAM" id="MobiDB-lite"/>
    </source>
</evidence>
<dbReference type="Proteomes" id="UP001150538">
    <property type="component" value="Unassembled WGS sequence"/>
</dbReference>
<keyword evidence="5 9" id="KW-0547">Nucleotide-binding</keyword>
<accession>A0A9W7ZTQ0</accession>
<reference evidence="11" key="1">
    <citation type="submission" date="2022-07" db="EMBL/GenBank/DDBJ databases">
        <title>Phylogenomic reconstructions and comparative analyses of Kickxellomycotina fungi.</title>
        <authorList>
            <person name="Reynolds N.K."/>
            <person name="Stajich J.E."/>
            <person name="Barry K."/>
            <person name="Grigoriev I.V."/>
            <person name="Crous P."/>
            <person name="Smith M.E."/>
        </authorList>
    </citation>
    <scope>NUCLEOTIDE SEQUENCE</scope>
    <source>
        <strain evidence="11">NBRC 100468</strain>
    </source>
</reference>
<evidence type="ECO:0000256" key="2">
    <source>
        <dbReference type="ARBA" id="ARBA00022485"/>
    </source>
</evidence>
<evidence type="ECO:0000256" key="4">
    <source>
        <dbReference type="ARBA" id="ARBA00022723"/>
    </source>
</evidence>
<evidence type="ECO:0000313" key="11">
    <source>
        <dbReference type="EMBL" id="KAJ1916422.1"/>
    </source>
</evidence>
<dbReference type="InterPro" id="IPR028600">
    <property type="entry name" value="NUBP2/Cfd1_eukaryotes"/>
</dbReference>
<evidence type="ECO:0000256" key="1">
    <source>
        <dbReference type="ARBA" id="ARBA00004496"/>
    </source>
</evidence>
<evidence type="ECO:0000256" key="9">
    <source>
        <dbReference type="HAMAP-Rule" id="MF_03039"/>
    </source>
</evidence>
<comment type="caution">
    <text evidence="9">Lacks conserved residue(s) required for the propagation of feature annotation.</text>
</comment>
<organism evidence="11 12">
    <name type="scientific">Mycoemilia scoparia</name>
    <dbReference type="NCBI Taxonomy" id="417184"/>
    <lineage>
        <taxon>Eukaryota</taxon>
        <taxon>Fungi</taxon>
        <taxon>Fungi incertae sedis</taxon>
        <taxon>Zoopagomycota</taxon>
        <taxon>Kickxellomycotina</taxon>
        <taxon>Kickxellomycetes</taxon>
        <taxon>Kickxellales</taxon>
        <taxon>Kickxellaceae</taxon>
        <taxon>Mycoemilia</taxon>
    </lineage>
</organism>
<dbReference type="InterPro" id="IPR019591">
    <property type="entry name" value="Mrp/NBP35_ATP-bd"/>
</dbReference>
<dbReference type="AlphaFoldDB" id="A0A9W7ZTQ0"/>
<comment type="similarity">
    <text evidence="9">Belongs to the Mrp/NBP35 ATP-binding proteins family. NUBP2/CFD1 subfamily.</text>
</comment>
<dbReference type="EMBL" id="JANBPU010000103">
    <property type="protein sequence ID" value="KAJ1916422.1"/>
    <property type="molecule type" value="Genomic_DNA"/>
</dbReference>
<evidence type="ECO:0000256" key="6">
    <source>
        <dbReference type="ARBA" id="ARBA00022840"/>
    </source>
</evidence>
<dbReference type="PANTHER" id="PTHR23264:SF19">
    <property type="entry name" value="CYTOSOLIC FE-S CLUSTER ASSEMBLY FACTOR NUBP2"/>
    <property type="match status" value="1"/>
</dbReference>
<feature type="binding site" evidence="9">
    <location>
        <begin position="32"/>
        <end position="39"/>
    </location>
    <ligand>
        <name>ATP</name>
        <dbReference type="ChEBI" id="CHEBI:30616"/>
    </ligand>
</feature>
<keyword evidence="8" id="KW-0411">Iron-sulfur</keyword>
<dbReference type="CDD" id="cd02037">
    <property type="entry name" value="Mrp_NBP35"/>
    <property type="match status" value="1"/>
</dbReference>
<keyword evidence="4" id="KW-0479">Metal-binding</keyword>
<dbReference type="GO" id="GO:0005829">
    <property type="term" value="C:cytosol"/>
    <property type="evidence" value="ECO:0007669"/>
    <property type="project" value="TreeGrafter"/>
</dbReference>
<dbReference type="InterPro" id="IPR027417">
    <property type="entry name" value="P-loop_NTPase"/>
</dbReference>
<keyword evidence="3 9" id="KW-0963">Cytoplasm</keyword>
<evidence type="ECO:0000313" key="12">
    <source>
        <dbReference type="Proteomes" id="UP001150538"/>
    </source>
</evidence>
<sequence length="306" mass="33251">MSLNEGIHSQKQHMDVGQRLRTIKHVVLILSGKGGVGKSSVTAQLALSLVQANFKVGVLDIDLCGPSIPRMLGLDGKKIHQASAGWVPVFADEEQRLACMSIGFLLPDKNSSVVWRGPKKNAMIKQFLTDVYWGELDFLLIDTPPGTSDEHLSVLEYLQEWSPDGAVLVTTPQGVSLSDVRKEYNFCMKVGLNVLGIIENMSGFQSNFVASILQECTNVFSTGGGEAMAKEFNINFLGKVPIDPSLTLFLDQAPQSGSSEKDSNNKSPDGQGSFEDMIRRYQECKLSSIFSDIIGKLTSSTSNGSV</sequence>
<dbReference type="HAMAP" id="MF_03039">
    <property type="entry name" value="NUBP2"/>
    <property type="match status" value="1"/>
</dbReference>
<gene>
    <name evidence="11" type="primary">CFD1</name>
    <name evidence="11" type="ORF">H4219_003787</name>
</gene>
<evidence type="ECO:0000256" key="3">
    <source>
        <dbReference type="ARBA" id="ARBA00022490"/>
    </source>
</evidence>
<dbReference type="GO" id="GO:0046872">
    <property type="term" value="F:metal ion binding"/>
    <property type="evidence" value="ECO:0007669"/>
    <property type="project" value="UniProtKB-KW"/>
</dbReference>
<dbReference type="GO" id="GO:0051539">
    <property type="term" value="F:4 iron, 4 sulfur cluster binding"/>
    <property type="evidence" value="ECO:0007669"/>
    <property type="project" value="UniProtKB-UniRule"/>
</dbReference>
<evidence type="ECO:0000256" key="5">
    <source>
        <dbReference type="ARBA" id="ARBA00022741"/>
    </source>
</evidence>
<dbReference type="GO" id="GO:0140663">
    <property type="term" value="F:ATP-dependent FeS chaperone activity"/>
    <property type="evidence" value="ECO:0007669"/>
    <property type="project" value="InterPro"/>
</dbReference>
<keyword evidence="2" id="KW-0004">4Fe-4S</keyword>
<dbReference type="HAMAP" id="MF_02040">
    <property type="entry name" value="Mrp_NBP35"/>
    <property type="match status" value="1"/>
</dbReference>
<comment type="subcellular location">
    <subcellularLocation>
        <location evidence="1 9">Cytoplasm</location>
    </subcellularLocation>
</comment>
<name>A0A9W7ZTQ0_9FUNG</name>
<feature type="region of interest" description="Disordered" evidence="10">
    <location>
        <begin position="253"/>
        <end position="274"/>
    </location>
</feature>
<dbReference type="OrthoDB" id="1741334at2759"/>
<protein>
    <submittedName>
        <fullName evidence="11">Cytosolic Fe-S cluster assembly factor cfd1</fullName>
    </submittedName>
</protein>
<comment type="function">
    <text evidence="9">Component of the cytosolic iron-sulfur (Fe/S) protein assembly (CIA) machinery. Required for maturation of extramitochondrial Fe-S proteins. The NBP35-CFD1 heterotetramer forms a Fe-S scaffold complex, mediating the de novo assembly of an Fe-S cluster and its transfer to target apoproteins.</text>
</comment>
<keyword evidence="6 9" id="KW-0067">ATP-binding</keyword>
<keyword evidence="12" id="KW-1185">Reference proteome</keyword>
<dbReference type="SUPFAM" id="SSF52540">
    <property type="entry name" value="P-loop containing nucleoside triphosphate hydrolases"/>
    <property type="match status" value="1"/>
</dbReference>
<evidence type="ECO:0000256" key="8">
    <source>
        <dbReference type="ARBA" id="ARBA00023014"/>
    </source>
</evidence>
<dbReference type="Pfam" id="PF10609">
    <property type="entry name" value="ParA"/>
    <property type="match status" value="1"/>
</dbReference>
<proteinExistence type="inferred from homology"/>